<dbReference type="FunFam" id="4.10.280.10:FF:000037">
    <property type="entry name" value="max-like protein X isoform X2"/>
    <property type="match status" value="1"/>
</dbReference>
<comment type="subunit">
    <text evidence="12">Efficient DNA binding requires dimerization with another bHLH protein. Binds DNA as a heterodimer with MAD1, MAD4, MNT, WBSCR14 and MLXIP. Can also bind DNA as a homodimer.</text>
</comment>
<evidence type="ECO:0000256" key="13">
    <source>
        <dbReference type="ARBA" id="ARBA00071251"/>
    </source>
</evidence>
<dbReference type="PROSITE" id="PS50888">
    <property type="entry name" value="BHLH"/>
    <property type="match status" value="1"/>
</dbReference>
<dbReference type="GO" id="GO:0046983">
    <property type="term" value="F:protein dimerization activity"/>
    <property type="evidence" value="ECO:0007669"/>
    <property type="project" value="InterPro"/>
</dbReference>
<evidence type="ECO:0000256" key="11">
    <source>
        <dbReference type="ARBA" id="ARBA00053727"/>
    </source>
</evidence>
<dbReference type="Pfam" id="PF00010">
    <property type="entry name" value="HLH"/>
    <property type="match status" value="1"/>
</dbReference>
<protein>
    <recommendedName>
        <fullName evidence="13">Max-like protein X</fullName>
    </recommendedName>
    <alternativeName>
        <fullName evidence="14">Max-like bHLHZip protein</fullName>
    </alternativeName>
    <alternativeName>
        <fullName evidence="15">Protein BigMax</fullName>
    </alternativeName>
    <alternativeName>
        <fullName evidence="16">Transcription factor-like protein 4</fullName>
    </alternativeName>
</protein>
<evidence type="ECO:0000256" key="8">
    <source>
        <dbReference type="ARBA" id="ARBA00023159"/>
    </source>
</evidence>
<evidence type="ECO:0000256" key="16">
    <source>
        <dbReference type="ARBA" id="ARBA00082933"/>
    </source>
</evidence>
<evidence type="ECO:0000256" key="12">
    <source>
        <dbReference type="ARBA" id="ARBA00065416"/>
    </source>
</evidence>
<dbReference type="PANTHER" id="PTHR15741">
    <property type="entry name" value="BASIC HELIX-LOOP-HELIX ZIP TRANSCRIPTION FACTOR"/>
    <property type="match status" value="1"/>
</dbReference>
<comment type="subcellular location">
    <subcellularLocation>
        <location evidence="2">Cytoplasm</location>
    </subcellularLocation>
    <subcellularLocation>
        <location evidence="1">Nucleus</location>
    </subcellularLocation>
</comment>
<evidence type="ECO:0000256" key="7">
    <source>
        <dbReference type="ARBA" id="ARBA00023125"/>
    </source>
</evidence>
<evidence type="ECO:0000256" key="1">
    <source>
        <dbReference type="ARBA" id="ARBA00004123"/>
    </source>
</evidence>
<evidence type="ECO:0000256" key="5">
    <source>
        <dbReference type="ARBA" id="ARBA00022553"/>
    </source>
</evidence>
<feature type="coiled-coil region" evidence="17">
    <location>
        <begin position="143"/>
        <end position="177"/>
    </location>
</feature>
<dbReference type="InterPro" id="IPR036638">
    <property type="entry name" value="HLH_DNA-bd_sf"/>
</dbReference>
<gene>
    <name evidence="20" type="ORF">R5R35_005260</name>
</gene>
<dbReference type="InterPro" id="IPR011598">
    <property type="entry name" value="bHLH_dom"/>
</dbReference>
<keyword evidence="4" id="KW-0678">Repressor</keyword>
<organism evidence="20 21">
    <name type="scientific">Gryllus longicercus</name>
    <dbReference type="NCBI Taxonomy" id="2509291"/>
    <lineage>
        <taxon>Eukaryota</taxon>
        <taxon>Metazoa</taxon>
        <taxon>Ecdysozoa</taxon>
        <taxon>Arthropoda</taxon>
        <taxon>Hexapoda</taxon>
        <taxon>Insecta</taxon>
        <taxon>Pterygota</taxon>
        <taxon>Neoptera</taxon>
        <taxon>Polyneoptera</taxon>
        <taxon>Orthoptera</taxon>
        <taxon>Ensifera</taxon>
        <taxon>Gryllidea</taxon>
        <taxon>Grylloidea</taxon>
        <taxon>Gryllidae</taxon>
        <taxon>Gryllinae</taxon>
        <taxon>Gryllus</taxon>
    </lineage>
</organism>
<dbReference type="Proteomes" id="UP001378592">
    <property type="component" value="Unassembled WGS sequence"/>
</dbReference>
<dbReference type="GO" id="GO:0140297">
    <property type="term" value="F:DNA-binding transcription factor binding"/>
    <property type="evidence" value="ECO:0007669"/>
    <property type="project" value="UniProtKB-ARBA"/>
</dbReference>
<reference evidence="20 21" key="1">
    <citation type="submission" date="2024-03" db="EMBL/GenBank/DDBJ databases">
        <title>The genome assembly and annotation of the cricket Gryllus longicercus Weissman &amp; Gray.</title>
        <authorList>
            <person name="Szrajer S."/>
            <person name="Gray D."/>
            <person name="Ylla G."/>
        </authorList>
    </citation>
    <scope>NUCLEOTIDE SEQUENCE [LARGE SCALE GENOMIC DNA]</scope>
    <source>
        <strain evidence="20">DAG 2021-001</strain>
        <tissue evidence="20">Whole body minus gut</tissue>
    </source>
</reference>
<keyword evidence="9" id="KW-0804">Transcription</keyword>
<dbReference type="GO" id="GO:0000978">
    <property type="term" value="F:RNA polymerase II cis-regulatory region sequence-specific DNA binding"/>
    <property type="evidence" value="ECO:0007669"/>
    <property type="project" value="TreeGrafter"/>
</dbReference>
<evidence type="ECO:0000313" key="20">
    <source>
        <dbReference type="EMBL" id="KAK7790513.1"/>
    </source>
</evidence>
<feature type="compositionally biased region" description="Low complexity" evidence="18">
    <location>
        <begin position="45"/>
        <end position="59"/>
    </location>
</feature>
<dbReference type="SUPFAM" id="SSF47459">
    <property type="entry name" value="HLH, helix-loop-helix DNA-binding domain"/>
    <property type="match status" value="1"/>
</dbReference>
<dbReference type="Gene3D" id="4.10.280.10">
    <property type="entry name" value="Helix-loop-helix DNA-binding domain"/>
    <property type="match status" value="1"/>
</dbReference>
<evidence type="ECO:0000256" key="4">
    <source>
        <dbReference type="ARBA" id="ARBA00022491"/>
    </source>
</evidence>
<evidence type="ECO:0000259" key="19">
    <source>
        <dbReference type="PROSITE" id="PS50888"/>
    </source>
</evidence>
<evidence type="ECO:0000256" key="3">
    <source>
        <dbReference type="ARBA" id="ARBA00022490"/>
    </source>
</evidence>
<keyword evidence="6" id="KW-0805">Transcription regulation</keyword>
<dbReference type="SMART" id="SM00353">
    <property type="entry name" value="HLH"/>
    <property type="match status" value="1"/>
</dbReference>
<feature type="compositionally biased region" description="Basic and acidic residues" evidence="18">
    <location>
        <begin position="94"/>
        <end position="112"/>
    </location>
</feature>
<comment type="caution">
    <text evidence="20">The sequence shown here is derived from an EMBL/GenBank/DDBJ whole genome shotgun (WGS) entry which is preliminary data.</text>
</comment>
<evidence type="ECO:0000256" key="18">
    <source>
        <dbReference type="SAM" id="MobiDB-lite"/>
    </source>
</evidence>
<keyword evidence="5" id="KW-0597">Phosphoprotein</keyword>
<dbReference type="GO" id="GO:0005737">
    <property type="term" value="C:cytoplasm"/>
    <property type="evidence" value="ECO:0007669"/>
    <property type="project" value="UniProtKB-SubCell"/>
</dbReference>
<sequence>MNLVKIRNQQMFVSNDNLLDVMAMNPNEMKLEPASPTDRERFPFSRSSSTGSLHTLSSSAHNSGEGGRAGGNLSSSSGHDDEDSDNKGSALTSYKERRREAHTQAEQKRRDAIKKGYDSLQDLVPTCQQTDSSGYKLSKATVLQKSIEYIEFLQQQKKKQEEERNSLRKEVVALRIMQTNYEQIVKAHQNQPGQAEMRVSDETKFRVFQAIMDQLFQSFSNVSVANFAELSGCIFSWLEEHCKPQTLHDVVLNVLQQLNAQVIQGNARA</sequence>
<evidence type="ECO:0000313" key="21">
    <source>
        <dbReference type="Proteomes" id="UP001378592"/>
    </source>
</evidence>
<dbReference type="GO" id="GO:0005654">
    <property type="term" value="C:nucleoplasm"/>
    <property type="evidence" value="ECO:0007669"/>
    <property type="project" value="UniProtKB-ARBA"/>
</dbReference>
<dbReference type="CDD" id="cd19687">
    <property type="entry name" value="bHLHzip_Mlx"/>
    <property type="match status" value="1"/>
</dbReference>
<keyword evidence="3" id="KW-0963">Cytoplasm</keyword>
<dbReference type="GO" id="GO:0000981">
    <property type="term" value="F:DNA-binding transcription factor activity, RNA polymerase II-specific"/>
    <property type="evidence" value="ECO:0007669"/>
    <property type="project" value="TreeGrafter"/>
</dbReference>
<keyword evidence="17" id="KW-0175">Coiled coil</keyword>
<dbReference type="InterPro" id="IPR052207">
    <property type="entry name" value="Max-like/E-box_TFs"/>
</dbReference>
<evidence type="ECO:0000256" key="10">
    <source>
        <dbReference type="ARBA" id="ARBA00023242"/>
    </source>
</evidence>
<keyword evidence="7" id="KW-0238">DNA-binding</keyword>
<dbReference type="AlphaFoldDB" id="A0AAN9V660"/>
<proteinExistence type="predicted"/>
<comment type="function">
    <text evidence="11">Transcription regulator. Forms a sequence-specific DNA-binding protein complex with MAD1, MAD4, MNT, WBSCR14 and MLXIP which recognizes the core sequence 5'-CACGTG-3'. The TCFL4-MAD1, TCFL4-MAD4, TCFL4-WBSCR14 complexes are transcriptional repressors. Plays a role in transcriptional activation of glycolytic target genes. Involved in glucose-responsive gene regulation.</text>
</comment>
<evidence type="ECO:0000256" key="6">
    <source>
        <dbReference type="ARBA" id="ARBA00023015"/>
    </source>
</evidence>
<accession>A0AAN9V660</accession>
<evidence type="ECO:0000256" key="2">
    <source>
        <dbReference type="ARBA" id="ARBA00004496"/>
    </source>
</evidence>
<dbReference type="EMBL" id="JAZDUA010000620">
    <property type="protein sequence ID" value="KAK7790513.1"/>
    <property type="molecule type" value="Genomic_DNA"/>
</dbReference>
<evidence type="ECO:0000256" key="9">
    <source>
        <dbReference type="ARBA" id="ARBA00023163"/>
    </source>
</evidence>
<name>A0AAN9V660_9ORTH</name>
<keyword evidence="8" id="KW-0010">Activator</keyword>
<dbReference type="GO" id="GO:0045944">
    <property type="term" value="P:positive regulation of transcription by RNA polymerase II"/>
    <property type="evidence" value="ECO:0007669"/>
    <property type="project" value="UniProtKB-ARBA"/>
</dbReference>
<dbReference type="PANTHER" id="PTHR15741:SF25">
    <property type="entry name" value="MAX-LIKE PROTEIN X"/>
    <property type="match status" value="1"/>
</dbReference>
<keyword evidence="10" id="KW-0539">Nucleus</keyword>
<feature type="domain" description="BHLH" evidence="19">
    <location>
        <begin position="97"/>
        <end position="153"/>
    </location>
</feature>
<evidence type="ECO:0000256" key="15">
    <source>
        <dbReference type="ARBA" id="ARBA00079081"/>
    </source>
</evidence>
<evidence type="ECO:0000256" key="17">
    <source>
        <dbReference type="SAM" id="Coils"/>
    </source>
</evidence>
<evidence type="ECO:0000256" key="14">
    <source>
        <dbReference type="ARBA" id="ARBA00076041"/>
    </source>
</evidence>
<feature type="region of interest" description="Disordered" evidence="18">
    <location>
        <begin position="29"/>
        <end position="112"/>
    </location>
</feature>
<keyword evidence="21" id="KW-1185">Reference proteome</keyword>